<comment type="caution">
    <text evidence="1">The sequence shown here is derived from an EMBL/GenBank/DDBJ whole genome shotgun (WGS) entry which is preliminary data.</text>
</comment>
<reference evidence="1" key="1">
    <citation type="submission" date="2020-08" db="EMBL/GenBank/DDBJ databases">
        <title>Multicomponent nature underlies the extraordinary mechanical properties of spider dragline silk.</title>
        <authorList>
            <person name="Kono N."/>
            <person name="Nakamura H."/>
            <person name="Mori M."/>
            <person name="Yoshida Y."/>
            <person name="Ohtoshi R."/>
            <person name="Malay A.D."/>
            <person name="Moran D.A.P."/>
            <person name="Tomita M."/>
            <person name="Numata K."/>
            <person name="Arakawa K."/>
        </authorList>
    </citation>
    <scope>NUCLEOTIDE SEQUENCE</scope>
</reference>
<dbReference type="AlphaFoldDB" id="A0A8X6TCH0"/>
<dbReference type="EMBL" id="BMAW01005663">
    <property type="protein sequence ID" value="GFS95312.1"/>
    <property type="molecule type" value="Genomic_DNA"/>
</dbReference>
<name>A0A8X6TCH0_NEPPI</name>
<dbReference type="Proteomes" id="UP000887013">
    <property type="component" value="Unassembled WGS sequence"/>
</dbReference>
<evidence type="ECO:0000313" key="2">
    <source>
        <dbReference type="Proteomes" id="UP000887013"/>
    </source>
</evidence>
<proteinExistence type="predicted"/>
<evidence type="ECO:0000313" key="1">
    <source>
        <dbReference type="EMBL" id="GFS95312.1"/>
    </source>
</evidence>
<keyword evidence="2" id="KW-1185">Reference proteome</keyword>
<organism evidence="1 2">
    <name type="scientific">Nephila pilipes</name>
    <name type="common">Giant wood spider</name>
    <name type="synonym">Nephila maculata</name>
    <dbReference type="NCBI Taxonomy" id="299642"/>
    <lineage>
        <taxon>Eukaryota</taxon>
        <taxon>Metazoa</taxon>
        <taxon>Ecdysozoa</taxon>
        <taxon>Arthropoda</taxon>
        <taxon>Chelicerata</taxon>
        <taxon>Arachnida</taxon>
        <taxon>Araneae</taxon>
        <taxon>Araneomorphae</taxon>
        <taxon>Entelegynae</taxon>
        <taxon>Araneoidea</taxon>
        <taxon>Nephilidae</taxon>
        <taxon>Nephila</taxon>
    </lineage>
</organism>
<gene>
    <name evidence="1" type="ORF">NPIL_464401</name>
</gene>
<protein>
    <submittedName>
        <fullName evidence="1">Uncharacterized protein</fullName>
    </submittedName>
</protein>
<accession>A0A8X6TCH0</accession>
<sequence length="95" mass="10980">MATSSSESTRPSLNNRRRKLPKEFSFLQFNMHANCDFSNQIVFARRQMPYIKVVVCWRYSTVSFICSSVFSISDILTSSHNLLNDLVNRVALQID</sequence>